<accession>A0A1F7ULQ9</accession>
<protein>
    <submittedName>
        <fullName evidence="2">Uncharacterized protein</fullName>
    </submittedName>
</protein>
<evidence type="ECO:0000313" key="2">
    <source>
        <dbReference type="EMBL" id="OGL79185.1"/>
    </source>
</evidence>
<comment type="caution">
    <text evidence="2">The sequence shown here is derived from an EMBL/GenBank/DDBJ whole genome shotgun (WGS) entry which is preliminary data.</text>
</comment>
<name>A0A1F7ULQ9_9BACT</name>
<sequence length="603" mass="62161">MGLFAVAAAFLVILNLAVILTPSHPVQATSAENFDGWAWSSTGGWLSMNDTNVGSGGGSYGVTINPATKIVTGYAWSSNQGWVCFGSSCAGTTPAGGGATASIDGSNKLRGWAKFINLTDPDGWISLNCLDNGVGCGASNYGPIENLTTGVFSGYAWHGLAGGLGWGWIDFSAVRINEGTLDRCHDAVDNNVNGAIDCADDACKQQPALLCPAIETQCNLISHVNCCYDGDDDDNDALVDCADVADCEGQSCGGGCACSAGLKKETSCADAADNDVDALTDCNDPDCSTYIGCVPEDCGNGVDDNVNGLIDCDDPLCSGFPACTPAWLKSQYGNVYSKLGISGNPPPVGQTNATYCLTSAGTVTNFTSQEGCIEAGQPAPLNLPSGGSGYVSNLGRLDITGILAGRYGAVVPIASEAGLPVSGVLDGKVYVYDKDDQGGVCPSGTDFVLNAKTFNNAIGANARGNGLLVVKGCNLRISGTLSYQPTGVSQYLRNLASFGVLVLCKYSSGVCVSGGDINIDPTVGQIVGLYFGERTIRTGTTGAVDIQLKAYGALVGREVLLQRRYGHPTEPAEDVIFDGRGVVNPPPGSQDITKSLPSLRDTF</sequence>
<feature type="region of interest" description="Disordered" evidence="1">
    <location>
        <begin position="579"/>
        <end position="603"/>
    </location>
</feature>
<gene>
    <name evidence="2" type="ORF">A3E39_04755</name>
</gene>
<dbReference type="Proteomes" id="UP000176603">
    <property type="component" value="Unassembled WGS sequence"/>
</dbReference>
<reference evidence="2 3" key="1">
    <citation type="journal article" date="2016" name="Nat. Commun.">
        <title>Thousands of microbial genomes shed light on interconnected biogeochemical processes in an aquifer system.</title>
        <authorList>
            <person name="Anantharaman K."/>
            <person name="Brown C.T."/>
            <person name="Hug L.A."/>
            <person name="Sharon I."/>
            <person name="Castelle C.J."/>
            <person name="Probst A.J."/>
            <person name="Thomas B.C."/>
            <person name="Singh A."/>
            <person name="Wilkins M.J."/>
            <person name="Karaoz U."/>
            <person name="Brodie E.L."/>
            <person name="Williams K.H."/>
            <person name="Hubbard S.S."/>
            <person name="Banfield J.F."/>
        </authorList>
    </citation>
    <scope>NUCLEOTIDE SEQUENCE [LARGE SCALE GENOMIC DNA]</scope>
</reference>
<dbReference type="AlphaFoldDB" id="A0A1F7ULQ9"/>
<dbReference type="EMBL" id="MGEH01000016">
    <property type="protein sequence ID" value="OGL79185.1"/>
    <property type="molecule type" value="Genomic_DNA"/>
</dbReference>
<evidence type="ECO:0000313" key="3">
    <source>
        <dbReference type="Proteomes" id="UP000176603"/>
    </source>
</evidence>
<proteinExistence type="predicted"/>
<dbReference type="STRING" id="1802399.A3E39_04755"/>
<evidence type="ECO:0000256" key="1">
    <source>
        <dbReference type="SAM" id="MobiDB-lite"/>
    </source>
</evidence>
<organism evidence="2 3">
    <name type="scientific">Candidatus Uhrbacteria bacterium RIFCSPHIGHO2_12_FULL_60_25</name>
    <dbReference type="NCBI Taxonomy" id="1802399"/>
    <lineage>
        <taxon>Bacteria</taxon>
        <taxon>Candidatus Uhriibacteriota</taxon>
    </lineage>
</organism>